<protein>
    <submittedName>
        <fullName evidence="10">CRISPR-associated helicase Cas3</fullName>
    </submittedName>
</protein>
<dbReference type="Pfam" id="PF22590">
    <property type="entry name" value="Cas3-like_C_2"/>
    <property type="match status" value="1"/>
</dbReference>
<dbReference type="Gene3D" id="3.40.50.300">
    <property type="entry name" value="P-loop containing nucleotide triphosphate hydrolases"/>
    <property type="match status" value="2"/>
</dbReference>
<evidence type="ECO:0000256" key="2">
    <source>
        <dbReference type="ARBA" id="ARBA00009046"/>
    </source>
</evidence>
<keyword evidence="6" id="KW-0347">Helicase</keyword>
<evidence type="ECO:0000256" key="7">
    <source>
        <dbReference type="ARBA" id="ARBA00022840"/>
    </source>
</evidence>
<evidence type="ECO:0000313" key="11">
    <source>
        <dbReference type="Proteomes" id="UP000000323"/>
    </source>
</evidence>
<dbReference type="CDD" id="cd17930">
    <property type="entry name" value="DEXHc_cas3"/>
    <property type="match status" value="1"/>
</dbReference>
<comment type="similarity">
    <text evidence="1">In the N-terminal section; belongs to the CRISPR-associated nuclease Cas3-HD family.</text>
</comment>
<dbReference type="STRING" id="525904.Tter_2428"/>
<gene>
    <name evidence="10" type="ordered locus">Tter_2428</name>
</gene>
<dbReference type="GO" id="GO:0003676">
    <property type="term" value="F:nucleic acid binding"/>
    <property type="evidence" value="ECO:0007669"/>
    <property type="project" value="InterPro"/>
</dbReference>
<dbReference type="InterPro" id="IPR054712">
    <property type="entry name" value="Cas3-like_dom"/>
</dbReference>
<sequence>MKFIARPAETRGGREYPEELLADHLRVVAEAARGYLVGPWPDSERLSELAWVAGATHDFGKYTTFFQEKLPPLEKPPPKPEYTHHAPVSALLGAYVCRQRWHSDREAALLVFLAIWRHHGALVCPSMILPGKQQLRDSPFYKRMIGGIKAEYEAIAAQIANMQGEHKGQIISEMSALGVPEVEGFLSGDVVPGLMRDLYEAYMDLFFASEDPGAMRTYWHALLLFSALIDADKHISSRVGTRDAPRYDIPYELVERYVQRMQREHQSVARAELLEIRDGVFQESTRFFEETPVEELFPGLFSLTAPTGSGKTLAALGAALKLRERVRNTKGWTPRIIYALPFTNIIDQNHDVIQKVLSELPGYSSDPLGYLIKHHHLATIQGSKGSEEDVPTEEQLLMVESWDSEVVVTTFVQLFESMVTNSNRRLKKLHNVAGSIIILDEIQSIPYEQWSLVHETITTLAQHLGCTVIQMTATRPRILPEAREVLPQPDKYFGLLDRTQIVPRADVRSLEDLQDLVLELGERYHSVLVILNTIPSAVSFYQQLTSLDGIEGYREPSELDRSKDDWDRYWDDYSPKGRMLVHLSTNVVPWQRRHRVVGLARILRRRKEELRPIVVSTQVVEAGVDLDFDVVVRDHAPLDSIVQAAGRCNRSWAADDQRPVYVVGLRDERERHLAERIYGKVLTRKMEEVLSSPKDEPELYADIEQYFALLPDLLTDDEYRAYIWAMRKLNFRGKEGEVSISQYRHIEEAGEAYPVIVELGEIGRRALKRLLEAREAYARVSAASVDEKFRARTQLRNAYSCLGEFIITPYSYRLLANRPPRHSELEDHFYISTDDLAEYYDLETGFRLDKMGDEAVML</sequence>
<evidence type="ECO:0000256" key="8">
    <source>
        <dbReference type="ARBA" id="ARBA00023118"/>
    </source>
</evidence>
<dbReference type="InterPro" id="IPR006483">
    <property type="entry name" value="CRISPR-assoc_Cas3_HD"/>
</dbReference>
<dbReference type="EMBL" id="CP001826">
    <property type="protein sequence ID" value="ACZ43323.1"/>
    <property type="molecule type" value="Genomic_DNA"/>
</dbReference>
<name>D1CHV2_THET1</name>
<keyword evidence="8" id="KW-0051">Antiviral defense</keyword>
<keyword evidence="5" id="KW-0378">Hydrolase</keyword>
<dbReference type="AlphaFoldDB" id="D1CHV2"/>
<evidence type="ECO:0000259" key="9">
    <source>
        <dbReference type="PROSITE" id="PS51643"/>
    </source>
</evidence>
<dbReference type="InterPro" id="IPR027417">
    <property type="entry name" value="P-loop_NTPase"/>
</dbReference>
<evidence type="ECO:0000313" key="10">
    <source>
        <dbReference type="EMBL" id="ACZ43323.1"/>
    </source>
</evidence>
<dbReference type="eggNOG" id="COG1203">
    <property type="taxonomic scope" value="Bacteria"/>
</dbReference>
<dbReference type="InterPro" id="IPR011545">
    <property type="entry name" value="DEAD/DEAH_box_helicase_dom"/>
</dbReference>
<evidence type="ECO:0000256" key="5">
    <source>
        <dbReference type="ARBA" id="ARBA00022801"/>
    </source>
</evidence>
<dbReference type="GO" id="GO:0016787">
    <property type="term" value="F:hydrolase activity"/>
    <property type="evidence" value="ECO:0007669"/>
    <property type="project" value="UniProtKB-KW"/>
</dbReference>
<keyword evidence="7" id="KW-0067">ATP-binding</keyword>
<dbReference type="InterPro" id="IPR038257">
    <property type="entry name" value="CRISPR-assoc_Cas3_HD_sf"/>
</dbReference>
<dbReference type="PROSITE" id="PS51643">
    <property type="entry name" value="HD_CAS3"/>
    <property type="match status" value="1"/>
</dbReference>
<dbReference type="GO" id="GO:0005524">
    <property type="term" value="F:ATP binding"/>
    <property type="evidence" value="ECO:0007669"/>
    <property type="project" value="UniProtKB-KW"/>
</dbReference>
<feature type="domain" description="HD Cas3-type" evidence="9">
    <location>
        <begin position="14"/>
        <end position="235"/>
    </location>
</feature>
<dbReference type="GO" id="GO:0051607">
    <property type="term" value="P:defense response to virus"/>
    <property type="evidence" value="ECO:0007669"/>
    <property type="project" value="UniProtKB-KW"/>
</dbReference>
<evidence type="ECO:0000256" key="3">
    <source>
        <dbReference type="ARBA" id="ARBA00022723"/>
    </source>
</evidence>
<dbReference type="Pfam" id="PF00270">
    <property type="entry name" value="DEAD"/>
    <property type="match status" value="1"/>
</dbReference>
<reference evidence="11" key="1">
    <citation type="journal article" date="2010" name="Stand. Genomic Sci.">
        <title>Complete genome sequence of 'Thermobaculum terrenum' type strain (YNP1).</title>
        <authorList>
            <person name="Kiss H."/>
            <person name="Cleland D."/>
            <person name="Lapidus A."/>
            <person name="Lucas S."/>
            <person name="Glavina Del Rio T."/>
            <person name="Nolan M."/>
            <person name="Tice H."/>
            <person name="Han C."/>
            <person name="Goodwin L."/>
            <person name="Pitluck S."/>
            <person name="Liolios K."/>
            <person name="Ivanova N."/>
            <person name="Mavromatis K."/>
            <person name="Ovchinnikova G."/>
            <person name="Pati A."/>
            <person name="Chen A."/>
            <person name="Palaniappan K."/>
            <person name="Land M."/>
            <person name="Hauser L."/>
            <person name="Chang Y."/>
            <person name="Jeffries C."/>
            <person name="Lu M."/>
            <person name="Brettin T."/>
            <person name="Detter J."/>
            <person name="Goker M."/>
            <person name="Tindall B."/>
            <person name="Beck B."/>
            <person name="McDermott T."/>
            <person name="Woyke T."/>
            <person name="Bristow J."/>
            <person name="Eisen J."/>
            <person name="Markowitz V."/>
            <person name="Hugenholtz P."/>
            <person name="Kyrpides N."/>
            <person name="Klenk H."/>
            <person name="Cheng J."/>
        </authorList>
    </citation>
    <scope>NUCLEOTIDE SEQUENCE [LARGE SCALE GENOMIC DNA]</scope>
    <source>
        <strain evidence="11">ATCC BAA-798 / YNP1</strain>
    </source>
</reference>
<dbReference type="GO" id="GO:0004386">
    <property type="term" value="F:helicase activity"/>
    <property type="evidence" value="ECO:0007669"/>
    <property type="project" value="UniProtKB-KW"/>
</dbReference>
<dbReference type="KEGG" id="ttr:Tter_2428"/>
<dbReference type="CDD" id="cd09641">
    <property type="entry name" value="Cas3''_I"/>
    <property type="match status" value="1"/>
</dbReference>
<evidence type="ECO:0000256" key="4">
    <source>
        <dbReference type="ARBA" id="ARBA00022741"/>
    </source>
</evidence>
<dbReference type="OrthoDB" id="9810236at2"/>
<dbReference type="Gene3D" id="1.10.3210.30">
    <property type="match status" value="1"/>
</dbReference>
<dbReference type="Proteomes" id="UP000000323">
    <property type="component" value="Chromosome 2"/>
</dbReference>
<proteinExistence type="inferred from homology"/>
<dbReference type="NCBIfam" id="TIGR01596">
    <property type="entry name" value="cas3_HD"/>
    <property type="match status" value="1"/>
</dbReference>
<dbReference type="RefSeq" id="WP_012876354.1">
    <property type="nucleotide sequence ID" value="NC_013526.1"/>
</dbReference>
<dbReference type="SUPFAM" id="SSF52540">
    <property type="entry name" value="P-loop containing nucleoside triphosphate hydrolases"/>
    <property type="match status" value="1"/>
</dbReference>
<evidence type="ECO:0000256" key="1">
    <source>
        <dbReference type="ARBA" id="ARBA00006847"/>
    </source>
</evidence>
<keyword evidence="3" id="KW-0479">Metal-binding</keyword>
<comment type="similarity">
    <text evidence="2">In the central section; belongs to the CRISPR-associated helicase Cas3 family.</text>
</comment>
<accession>D1CHV2</accession>
<dbReference type="Pfam" id="PF18019">
    <property type="entry name" value="Cas3_HD"/>
    <property type="match status" value="1"/>
</dbReference>
<dbReference type="HOGENOM" id="CLU_010123_1_1_0"/>
<dbReference type="GO" id="GO:0046872">
    <property type="term" value="F:metal ion binding"/>
    <property type="evidence" value="ECO:0007669"/>
    <property type="project" value="UniProtKB-KW"/>
</dbReference>
<keyword evidence="4" id="KW-0547">Nucleotide-binding</keyword>
<evidence type="ECO:0000256" key="6">
    <source>
        <dbReference type="ARBA" id="ARBA00022806"/>
    </source>
</evidence>
<keyword evidence="11" id="KW-1185">Reference proteome</keyword>
<organism evidence="10 11">
    <name type="scientific">Thermobaculum terrenum (strain ATCC BAA-798 / CCMEE 7001 / YNP1)</name>
    <dbReference type="NCBI Taxonomy" id="525904"/>
    <lineage>
        <taxon>Bacteria</taxon>
        <taxon>Bacillati</taxon>
        <taxon>Chloroflexota</taxon>
        <taxon>Chloroflexia</taxon>
        <taxon>Candidatus Thermobaculales</taxon>
        <taxon>Candidatus Thermobaculaceae</taxon>
        <taxon>Thermobaculum</taxon>
    </lineage>
</organism>